<evidence type="ECO:0000313" key="1">
    <source>
        <dbReference type="EMBL" id="ADQ53986.1"/>
    </source>
</evidence>
<reference evidence="1" key="1">
    <citation type="submission" date="2010-07" db="EMBL/GenBank/DDBJ databases">
        <title>Gene structure and function analysis of the virulence-related plasmid pVH1 from Vibrio harveyi VIB645.</title>
        <authorList>
            <person name="Hou X."/>
            <person name="Sun J."/>
            <person name="Sun B."/>
            <person name="Liu J."/>
            <person name="Zhang X."/>
        </authorList>
    </citation>
    <scope>NUCLEOTIDE SEQUENCE</scope>
    <source>
        <strain evidence="1">VIB645</strain>
        <plasmid evidence="1">pVH1</plasmid>
    </source>
</reference>
<accession>E5G5Q7</accession>
<protein>
    <submittedName>
        <fullName evidence="1">Fe(III) reductase beta subunit</fullName>
    </submittedName>
</protein>
<organism evidence="1">
    <name type="scientific">Vibrio harveyi</name>
    <name type="common">Beneckea harveyi</name>
    <dbReference type="NCBI Taxonomy" id="669"/>
    <lineage>
        <taxon>Bacteria</taxon>
        <taxon>Pseudomonadati</taxon>
        <taxon>Pseudomonadota</taxon>
        <taxon>Gammaproteobacteria</taxon>
        <taxon>Vibrionales</taxon>
        <taxon>Vibrionaceae</taxon>
        <taxon>Vibrio</taxon>
    </lineage>
</organism>
<sequence>MSKTSLLVSGVSLCSRLWGVWRCSGENALAIQAPSVLLCLCRLSIPSALAFVLWETNWTRLPLWFPTLSSCCAMLCDEPCTFTTWNCLVEW</sequence>
<dbReference type="EMBL" id="HM752272">
    <property type="protein sequence ID" value="ADQ53986.1"/>
    <property type="molecule type" value="Genomic_DNA"/>
</dbReference>
<geneLocation type="plasmid" evidence="1">
    <name>pVH1</name>
</geneLocation>
<keyword evidence="1" id="KW-0614">Plasmid</keyword>
<dbReference type="AlphaFoldDB" id="E5G5Q7"/>
<proteinExistence type="predicted"/>
<name>E5G5Q7_VIBHA</name>